<feature type="transmembrane region" description="Helical" evidence="1">
    <location>
        <begin position="93"/>
        <end position="113"/>
    </location>
</feature>
<dbReference type="Pfam" id="PF03729">
    <property type="entry name" value="DUF308"/>
    <property type="match status" value="1"/>
</dbReference>
<evidence type="ECO:0000256" key="1">
    <source>
        <dbReference type="SAM" id="Phobius"/>
    </source>
</evidence>
<reference evidence="2" key="1">
    <citation type="submission" date="2022-10" db="EMBL/GenBank/DDBJ databases">
        <title>The WGS of Solirubrobacter ginsenosidimutans DSM 21036.</title>
        <authorList>
            <person name="Jiang Z."/>
        </authorList>
    </citation>
    <scope>NUCLEOTIDE SEQUENCE</scope>
    <source>
        <strain evidence="2">DSM 21036</strain>
    </source>
</reference>
<proteinExistence type="predicted"/>
<dbReference type="PANTHER" id="PTHR34989">
    <property type="entry name" value="PROTEIN HDED"/>
    <property type="match status" value="1"/>
</dbReference>
<feature type="transmembrane region" description="Helical" evidence="1">
    <location>
        <begin position="12"/>
        <end position="30"/>
    </location>
</feature>
<dbReference type="PANTHER" id="PTHR34989:SF1">
    <property type="entry name" value="PROTEIN HDED"/>
    <property type="match status" value="1"/>
</dbReference>
<dbReference type="EMBL" id="JAPDOD010000003">
    <property type="protein sequence ID" value="MDA0159878.1"/>
    <property type="molecule type" value="Genomic_DNA"/>
</dbReference>
<dbReference type="RefSeq" id="WP_270038642.1">
    <property type="nucleotide sequence ID" value="NZ_JAPDOD010000003.1"/>
</dbReference>
<feature type="transmembrane region" description="Helical" evidence="1">
    <location>
        <begin position="151"/>
        <end position="175"/>
    </location>
</feature>
<evidence type="ECO:0000313" key="2">
    <source>
        <dbReference type="EMBL" id="MDA0159878.1"/>
    </source>
</evidence>
<name>A0A9X3MUC4_9ACTN</name>
<dbReference type="GO" id="GO:0005886">
    <property type="term" value="C:plasma membrane"/>
    <property type="evidence" value="ECO:0007669"/>
    <property type="project" value="TreeGrafter"/>
</dbReference>
<comment type="caution">
    <text evidence="2">The sequence shown here is derived from an EMBL/GenBank/DDBJ whole genome shotgun (WGS) entry which is preliminary data.</text>
</comment>
<dbReference type="Proteomes" id="UP001149140">
    <property type="component" value="Unassembled WGS sequence"/>
</dbReference>
<gene>
    <name evidence="2" type="ORF">OM076_06365</name>
</gene>
<feature type="transmembrane region" description="Helical" evidence="1">
    <location>
        <begin position="125"/>
        <end position="145"/>
    </location>
</feature>
<protein>
    <submittedName>
        <fullName evidence="2">DUF308 domain-containing protein</fullName>
    </submittedName>
</protein>
<accession>A0A9X3MUC4</accession>
<sequence length="187" mass="19311">MFAFTPPLSRGHAALRGGLAVVLGIVFLVWPNITIGTAVVLFAIFCFTDALVALARLFSADRTAGDRVLQILRALIDVAAAIVAIAYPGPTALALTIIVGVYVIVAGILELYGASALSRLDAGGTGWLIVGGLMSIVAGVLLIVWPNIGVVTLALVVGAYLVVYGTWWIISAIAAPKGSTVRDPLTS</sequence>
<keyword evidence="1" id="KW-0812">Transmembrane</keyword>
<dbReference type="InterPro" id="IPR052712">
    <property type="entry name" value="Acid_resist_chaperone_HdeD"/>
</dbReference>
<keyword evidence="1" id="KW-0472">Membrane</keyword>
<organism evidence="2 3">
    <name type="scientific">Solirubrobacter ginsenosidimutans</name>
    <dbReference type="NCBI Taxonomy" id="490573"/>
    <lineage>
        <taxon>Bacteria</taxon>
        <taxon>Bacillati</taxon>
        <taxon>Actinomycetota</taxon>
        <taxon>Thermoleophilia</taxon>
        <taxon>Solirubrobacterales</taxon>
        <taxon>Solirubrobacteraceae</taxon>
        <taxon>Solirubrobacter</taxon>
    </lineage>
</organism>
<feature type="transmembrane region" description="Helical" evidence="1">
    <location>
        <begin position="36"/>
        <end position="58"/>
    </location>
</feature>
<dbReference type="InterPro" id="IPR005325">
    <property type="entry name" value="DUF308_memb"/>
</dbReference>
<dbReference type="AlphaFoldDB" id="A0A9X3MUC4"/>
<keyword evidence="1" id="KW-1133">Transmembrane helix</keyword>
<keyword evidence="3" id="KW-1185">Reference proteome</keyword>
<evidence type="ECO:0000313" key="3">
    <source>
        <dbReference type="Proteomes" id="UP001149140"/>
    </source>
</evidence>